<dbReference type="EMBL" id="CP137640">
    <property type="protein sequence ID" value="WVX78851.1"/>
    <property type="molecule type" value="Genomic_DNA"/>
</dbReference>
<gene>
    <name evidence="1" type="ORF">R4Z09_16190</name>
</gene>
<dbReference type="Proteomes" id="UP001357223">
    <property type="component" value="Chromosome"/>
</dbReference>
<accession>A0ABZ2C616</accession>
<name>A0ABZ2C616_9BACI</name>
<evidence type="ECO:0000313" key="1">
    <source>
        <dbReference type="EMBL" id="WVX78851.1"/>
    </source>
</evidence>
<sequence>MEMYQKAYDHYRSICEKYGMESMNYHQFIKQLTEDQLTEFSKCAS</sequence>
<evidence type="ECO:0000313" key="2">
    <source>
        <dbReference type="Proteomes" id="UP001357223"/>
    </source>
</evidence>
<evidence type="ECO:0008006" key="3">
    <source>
        <dbReference type="Google" id="ProtNLM"/>
    </source>
</evidence>
<reference evidence="1 2" key="1">
    <citation type="submission" date="2023-10" db="EMBL/GenBank/DDBJ databases">
        <title>Niallia locisalis sp.nov. isolated from a salt pond sample.</title>
        <authorList>
            <person name="Li X.-J."/>
            <person name="Dong L."/>
        </authorList>
    </citation>
    <scope>NUCLEOTIDE SEQUENCE [LARGE SCALE GENOMIC DNA]</scope>
    <source>
        <strain evidence="1 2">DSM 29761</strain>
    </source>
</reference>
<proteinExistence type="predicted"/>
<dbReference type="RefSeq" id="WP_338447785.1">
    <property type="nucleotide sequence ID" value="NZ_CP137640.1"/>
</dbReference>
<protein>
    <recommendedName>
        <fullName evidence="3">Transcriptional regulator</fullName>
    </recommendedName>
</protein>
<organism evidence="1 2">
    <name type="scientific">Niallia oryzisoli</name>
    <dbReference type="NCBI Taxonomy" id="1737571"/>
    <lineage>
        <taxon>Bacteria</taxon>
        <taxon>Bacillati</taxon>
        <taxon>Bacillota</taxon>
        <taxon>Bacilli</taxon>
        <taxon>Bacillales</taxon>
        <taxon>Bacillaceae</taxon>
        <taxon>Niallia</taxon>
    </lineage>
</organism>
<keyword evidence="2" id="KW-1185">Reference proteome</keyword>